<dbReference type="Proteomes" id="UP000006028">
    <property type="component" value="Unassembled WGS sequence"/>
</dbReference>
<protein>
    <submittedName>
        <fullName evidence="1">Uncharacterized protein</fullName>
    </submittedName>
</protein>
<sequence>MSETVKPTIAALRAWLKTCPLIADEQEATGAAFRIAGLEEESTAFSIEDSPGDPILTEYISGWEMAKNYLFLSRGEYSEMDSVNIQNSGFFEQLTEWVMQQDARHNLPDLSACGGNKTPTGIAVTNSGYIVTNSAGSCKMQLQMRLTYYMPK</sequence>
<evidence type="ECO:0000313" key="1">
    <source>
        <dbReference type="EMBL" id="EFQ05145.1"/>
    </source>
</evidence>
<dbReference type="BioCyc" id="FCF748224-HMP:GTSS-2303-MONOMER"/>
<gene>
    <name evidence="1" type="ORF">HMPREF9436_03331</name>
</gene>
<accession>E2ZNQ2</accession>
<dbReference type="RefSeq" id="WP_005946560.1">
    <property type="nucleotide sequence ID" value="NZ_GL538351.1"/>
</dbReference>
<proteinExistence type="predicted"/>
<dbReference type="HOGENOM" id="CLU_144705_0_0_9"/>
<dbReference type="EMBL" id="AECU01000248">
    <property type="protein sequence ID" value="EFQ05145.1"/>
    <property type="molecule type" value="Genomic_DNA"/>
</dbReference>
<name>E2ZNQ2_9FIRM</name>
<dbReference type="eggNOG" id="ENOG5032TS2">
    <property type="taxonomic scope" value="Bacteria"/>
</dbReference>
<dbReference type="OrthoDB" id="1690493at2"/>
<reference evidence="1 2" key="1">
    <citation type="submission" date="2010-08" db="EMBL/GenBank/DDBJ databases">
        <authorList>
            <person name="Weinstock G."/>
            <person name="Sodergren E."/>
            <person name="Clifton S."/>
            <person name="Fulton L."/>
            <person name="Fulton B."/>
            <person name="Courtney L."/>
            <person name="Fronick C."/>
            <person name="Harrison M."/>
            <person name="Strong C."/>
            <person name="Farmer C."/>
            <person name="Delahaunty K."/>
            <person name="Markovic C."/>
            <person name="Hall O."/>
            <person name="Minx P."/>
            <person name="Tomlinson C."/>
            <person name="Mitreva M."/>
            <person name="Hou S."/>
            <person name="Chen J."/>
            <person name="Wollam A."/>
            <person name="Pepin K.H."/>
            <person name="Johnson M."/>
            <person name="Bhonagiri V."/>
            <person name="Zhang X."/>
            <person name="Suruliraj S."/>
            <person name="Warren W."/>
            <person name="Chinwalla A."/>
            <person name="Mardis E.R."/>
            <person name="Wilson R.K."/>
        </authorList>
    </citation>
    <scope>NUCLEOTIDE SEQUENCE [LARGE SCALE GENOMIC DNA]</scope>
    <source>
        <strain evidence="1 2">KLE1255</strain>
    </source>
</reference>
<dbReference type="AlphaFoldDB" id="E2ZNQ2"/>
<evidence type="ECO:0000313" key="2">
    <source>
        <dbReference type="Proteomes" id="UP000006028"/>
    </source>
</evidence>
<comment type="caution">
    <text evidence="1">The sequence shown here is derived from an EMBL/GenBank/DDBJ whole genome shotgun (WGS) entry which is preliminary data.</text>
</comment>
<organism evidence="1 2">
    <name type="scientific">Faecalibacterium cf. prausnitzii KLE1255</name>
    <dbReference type="NCBI Taxonomy" id="748224"/>
    <lineage>
        <taxon>Bacteria</taxon>
        <taxon>Bacillati</taxon>
        <taxon>Bacillota</taxon>
        <taxon>Clostridia</taxon>
        <taxon>Eubacteriales</taxon>
        <taxon>Oscillospiraceae</taxon>
        <taxon>Faecalibacterium</taxon>
    </lineage>
</organism>
<dbReference type="STRING" id="748224.HMPREF9436_03331"/>